<dbReference type="eggNOG" id="COG0802">
    <property type="taxonomic scope" value="Bacteria"/>
</dbReference>
<evidence type="ECO:0000256" key="6">
    <source>
        <dbReference type="ARBA" id="ARBA00022723"/>
    </source>
</evidence>
<evidence type="ECO:0000256" key="9">
    <source>
        <dbReference type="ARBA" id="ARBA00022842"/>
    </source>
</evidence>
<evidence type="ECO:0000313" key="13">
    <source>
        <dbReference type="Proteomes" id="UP000185494"/>
    </source>
</evidence>
<organism evidence="11 13">
    <name type="scientific">Roseomonas gilardii</name>
    <dbReference type="NCBI Taxonomy" id="257708"/>
    <lineage>
        <taxon>Bacteria</taxon>
        <taxon>Pseudomonadati</taxon>
        <taxon>Pseudomonadota</taxon>
        <taxon>Alphaproteobacteria</taxon>
        <taxon>Acetobacterales</taxon>
        <taxon>Roseomonadaceae</taxon>
        <taxon>Roseomonas</taxon>
    </lineage>
</organism>
<dbReference type="NCBIfam" id="TIGR00150">
    <property type="entry name" value="T6A_YjeE"/>
    <property type="match status" value="1"/>
</dbReference>
<comment type="similarity">
    <text evidence="2">Belongs to the TsaE family.</text>
</comment>
<evidence type="ECO:0000256" key="1">
    <source>
        <dbReference type="ARBA" id="ARBA00004496"/>
    </source>
</evidence>
<dbReference type="GO" id="GO:0005524">
    <property type="term" value="F:ATP binding"/>
    <property type="evidence" value="ECO:0007669"/>
    <property type="project" value="UniProtKB-KW"/>
</dbReference>
<dbReference type="InterPro" id="IPR027417">
    <property type="entry name" value="P-loop_NTPase"/>
</dbReference>
<keyword evidence="9" id="KW-0460">Magnesium</keyword>
<dbReference type="KEGG" id="rgi:RGI145_02975"/>
<keyword evidence="11" id="KW-0808">Transferase</keyword>
<dbReference type="STRING" id="257708.RGI145_02975"/>
<evidence type="ECO:0000313" key="14">
    <source>
        <dbReference type="Proteomes" id="UP001258945"/>
    </source>
</evidence>
<dbReference type="Proteomes" id="UP000185494">
    <property type="component" value="Chromosome 1"/>
</dbReference>
<dbReference type="InterPro" id="IPR003442">
    <property type="entry name" value="T6A_TsaE"/>
</dbReference>
<protein>
    <recommendedName>
        <fullName evidence="3">tRNA threonylcarbamoyladenosine biosynthesis protein TsaE</fullName>
    </recommendedName>
    <alternativeName>
        <fullName evidence="10">t(6)A37 threonylcarbamoyladenosine biosynthesis protein TsaE</fullName>
    </alternativeName>
</protein>
<dbReference type="AlphaFoldDB" id="A0A1L7ABP9"/>
<proteinExistence type="inferred from homology"/>
<dbReference type="Gene3D" id="3.40.50.300">
    <property type="entry name" value="P-loop containing nucleotide triphosphate hydrolases"/>
    <property type="match status" value="1"/>
</dbReference>
<dbReference type="GO" id="GO:0005737">
    <property type="term" value="C:cytoplasm"/>
    <property type="evidence" value="ECO:0007669"/>
    <property type="project" value="UniProtKB-SubCell"/>
</dbReference>
<keyword evidence="4" id="KW-0963">Cytoplasm</keyword>
<dbReference type="EMBL" id="JAVVDO010000009">
    <property type="protein sequence ID" value="MDT8330924.1"/>
    <property type="molecule type" value="Genomic_DNA"/>
</dbReference>
<comment type="subcellular location">
    <subcellularLocation>
        <location evidence="1">Cytoplasm</location>
    </subcellularLocation>
</comment>
<evidence type="ECO:0000256" key="2">
    <source>
        <dbReference type="ARBA" id="ARBA00007599"/>
    </source>
</evidence>
<dbReference type="GO" id="GO:0046872">
    <property type="term" value="F:metal ion binding"/>
    <property type="evidence" value="ECO:0007669"/>
    <property type="project" value="UniProtKB-KW"/>
</dbReference>
<reference evidence="12 14" key="2">
    <citation type="journal article" date="2019" name="Microb. Pathog.">
        <title>Comparison of VITEK 2, MALDI-TOF MS, 16S rRNA gene sequencing, and whole-genome sequencing for identification of Roseomonas mucosa.</title>
        <authorList>
            <person name="Rudolph W.W."/>
            <person name="Gunzer F."/>
            <person name="Trauth M."/>
            <person name="Bunk B."/>
            <person name="Bigge R."/>
            <person name="Schrottner P."/>
        </authorList>
    </citation>
    <scope>NUCLEOTIDE SEQUENCE [LARGE SCALE GENOMIC DNA]</scope>
    <source>
        <strain evidence="12 14">DSM 103800</strain>
    </source>
</reference>
<dbReference type="RefSeq" id="WP_075797177.1">
    <property type="nucleotide sequence ID" value="NZ_CP015583.1"/>
</dbReference>
<sequence>MAPASLDILLPDLAATEALAARLARLALPGDAILLDGPLGAGKSALARAFLRAASGDPGLEVPSPTFTLVQGYEMPPAAPFRMAHHFDLYRLGGAEEVEELGWEEARDGVVLVEWPGRLADLAPEDALRISLTPLEGEARQAALRGWPGRIERLSP</sequence>
<evidence type="ECO:0000256" key="4">
    <source>
        <dbReference type="ARBA" id="ARBA00022490"/>
    </source>
</evidence>
<keyword evidence="7" id="KW-0547">Nucleotide-binding</keyword>
<keyword evidence="5" id="KW-0819">tRNA processing</keyword>
<dbReference type="GO" id="GO:0016740">
    <property type="term" value="F:transferase activity"/>
    <property type="evidence" value="ECO:0007669"/>
    <property type="project" value="UniProtKB-KW"/>
</dbReference>
<gene>
    <name evidence="12" type="primary">tsaE</name>
    <name evidence="11" type="ORF">RGI145_02975</name>
    <name evidence="12" type="ORF">RQ831_07645</name>
</gene>
<accession>A0A1L7ABP9</accession>
<reference evidence="12" key="3">
    <citation type="submission" date="2023-09" db="EMBL/GenBank/DDBJ databases">
        <authorList>
            <person name="Schober I."/>
            <person name="Bunk B."/>
        </authorList>
    </citation>
    <scope>NUCLEOTIDE SEQUENCE</scope>
    <source>
        <strain evidence="12">DSM 103800</strain>
    </source>
</reference>
<dbReference type="PANTHER" id="PTHR33540">
    <property type="entry name" value="TRNA THREONYLCARBAMOYLADENOSINE BIOSYNTHESIS PROTEIN TSAE"/>
    <property type="match status" value="1"/>
</dbReference>
<dbReference type="Pfam" id="PF02367">
    <property type="entry name" value="TsaE"/>
    <property type="match status" value="1"/>
</dbReference>
<evidence type="ECO:0000313" key="11">
    <source>
        <dbReference type="EMBL" id="APT56227.1"/>
    </source>
</evidence>
<evidence type="ECO:0000256" key="10">
    <source>
        <dbReference type="ARBA" id="ARBA00032441"/>
    </source>
</evidence>
<evidence type="ECO:0000256" key="7">
    <source>
        <dbReference type="ARBA" id="ARBA00022741"/>
    </source>
</evidence>
<name>A0A1L7ABP9_9PROT</name>
<dbReference type="GO" id="GO:0002949">
    <property type="term" value="P:tRNA threonylcarbamoyladenosine modification"/>
    <property type="evidence" value="ECO:0007669"/>
    <property type="project" value="InterPro"/>
</dbReference>
<dbReference type="PANTHER" id="PTHR33540:SF2">
    <property type="entry name" value="TRNA THREONYLCARBAMOYLADENOSINE BIOSYNTHESIS PROTEIN TSAE"/>
    <property type="match status" value="1"/>
</dbReference>
<keyword evidence="8" id="KW-0067">ATP-binding</keyword>
<dbReference type="Proteomes" id="UP001258945">
    <property type="component" value="Unassembled WGS sequence"/>
</dbReference>
<keyword evidence="6" id="KW-0479">Metal-binding</keyword>
<dbReference type="EMBL" id="CP015583">
    <property type="protein sequence ID" value="APT56227.1"/>
    <property type="molecule type" value="Genomic_DNA"/>
</dbReference>
<evidence type="ECO:0000256" key="3">
    <source>
        <dbReference type="ARBA" id="ARBA00019010"/>
    </source>
</evidence>
<evidence type="ECO:0000313" key="12">
    <source>
        <dbReference type="EMBL" id="MDT8330924.1"/>
    </source>
</evidence>
<keyword evidence="14" id="KW-1185">Reference proteome</keyword>
<reference evidence="11 13" key="1">
    <citation type="submission" date="2016-05" db="EMBL/GenBank/DDBJ databases">
        <title>Complete Genome and Methylome Analysis of Psychrotrophic Bacterial Isolates from Antarctic Lake Untersee.</title>
        <authorList>
            <person name="Fomenkov A."/>
            <person name="Akimov V.N."/>
            <person name="Vasilyeva L.V."/>
            <person name="Andersen D."/>
            <person name="Vincze T."/>
            <person name="Roberts R.J."/>
        </authorList>
    </citation>
    <scope>NUCLEOTIDE SEQUENCE [LARGE SCALE GENOMIC DNA]</scope>
    <source>
        <strain evidence="11 13">U14-5</strain>
    </source>
</reference>
<evidence type="ECO:0000256" key="5">
    <source>
        <dbReference type="ARBA" id="ARBA00022694"/>
    </source>
</evidence>
<dbReference type="SUPFAM" id="SSF52540">
    <property type="entry name" value="P-loop containing nucleoside triphosphate hydrolases"/>
    <property type="match status" value="1"/>
</dbReference>
<evidence type="ECO:0000256" key="8">
    <source>
        <dbReference type="ARBA" id="ARBA00022840"/>
    </source>
</evidence>